<dbReference type="InterPro" id="IPR015943">
    <property type="entry name" value="WD40/YVTN_repeat-like_dom_sf"/>
</dbReference>
<dbReference type="AlphaFoldDB" id="A0A090Q489"/>
<gene>
    <name evidence="1" type="ORF">JCM19294_2061</name>
</gene>
<dbReference type="PANTHER" id="PTHR31270">
    <property type="entry name" value="GLUTAMINYL-PEPTIDE CYCLOTRANSFERASE"/>
    <property type="match status" value="1"/>
</dbReference>
<dbReference type="InterPro" id="IPR007788">
    <property type="entry name" value="QCT"/>
</dbReference>
<keyword evidence="1" id="KW-0808">Transferase</keyword>
<evidence type="ECO:0000313" key="1">
    <source>
        <dbReference type="EMBL" id="GAK96548.1"/>
    </source>
</evidence>
<dbReference type="RefSeq" id="WP_042277877.1">
    <property type="nucleotide sequence ID" value="NZ_BBML01000002.1"/>
</dbReference>
<dbReference type="GO" id="GO:0016603">
    <property type="term" value="F:glutaminyl-peptide cyclotransferase activity"/>
    <property type="evidence" value="ECO:0007669"/>
    <property type="project" value="InterPro"/>
</dbReference>
<dbReference type="eggNOG" id="COG3823">
    <property type="taxonomic scope" value="Bacteria"/>
</dbReference>
<dbReference type="Pfam" id="PF05096">
    <property type="entry name" value="Glu_cyclase_2"/>
    <property type="match status" value="1"/>
</dbReference>
<dbReference type="PROSITE" id="PS51257">
    <property type="entry name" value="PROKAR_LIPOPROTEIN"/>
    <property type="match status" value="1"/>
</dbReference>
<sequence>MKLKSIAIIATIALSLSGCKTELEKFSSNYSLEISNPKSVYTQNDEIKISLIDDAGIGMDSIKWYRNAQLLKEVSGSTLSRKLANEPLGNITYKARIYKDGKITAATTQVTQYSNKQPNMIKTVVTNRFPHLTEAYTQGLEFYGDSLYESTGQYRESDLRITNPTTGEVIKKIELPANEFAEGMTILNDKIYQLTWRSNKGYVYDLNLNKLDEFRYNESKEGWGLTNDGKHLLKSDGSAKIWRIDPNTYEELGYIEVTSNDRRIDKINELEFVNGKIYCNVYQNDLIMVVNPENGAVESFINVKDLRNEIPNWDKDNNVLNGIAYRNETGKFYVTGKRWNTLFEIELQ</sequence>
<name>A0A090Q489_9FLAO</name>
<dbReference type="STRING" id="319236.BST91_07610"/>
<dbReference type="Proteomes" id="UP000029221">
    <property type="component" value="Unassembled WGS sequence"/>
</dbReference>
<dbReference type="Gene3D" id="2.130.10.10">
    <property type="entry name" value="YVTN repeat-like/Quinoprotein amine dehydrogenase"/>
    <property type="match status" value="1"/>
</dbReference>
<accession>A0A090Q489</accession>
<protein>
    <submittedName>
        <fullName evidence="1">Glutamine cyclotransferase</fullName>
    </submittedName>
</protein>
<proteinExistence type="predicted"/>
<keyword evidence="2" id="KW-1185">Reference proteome</keyword>
<comment type="caution">
    <text evidence="1">The sequence shown here is derived from an EMBL/GenBank/DDBJ whole genome shotgun (WGS) entry which is preliminary data.</text>
</comment>
<reference evidence="1" key="1">
    <citation type="journal article" date="2014" name="Genome Announc.">
        <title>Draft Genome Sequences of Marine Flavobacterium Nonlabens Strains NR17, NR24, NR27, NR32, NR33, and Ara13.</title>
        <authorList>
            <person name="Nakanishi M."/>
            <person name="Meirelles P."/>
            <person name="Suzuki R."/>
            <person name="Takatani N."/>
            <person name="Mino S."/>
            <person name="Suda W."/>
            <person name="Oshima K."/>
            <person name="Hattori M."/>
            <person name="Ohkuma M."/>
            <person name="Hosokawa M."/>
            <person name="Miyashita K."/>
            <person name="Thompson F.L."/>
            <person name="Niwa A."/>
            <person name="Sawabe T."/>
            <person name="Sawabe T."/>
        </authorList>
    </citation>
    <scope>NUCLEOTIDE SEQUENCE [LARGE SCALE GENOMIC DNA]</scope>
    <source>
        <strain evidence="1">JCM 19294</strain>
    </source>
</reference>
<organism evidence="1 2">
    <name type="scientific">Nonlabens tegetincola</name>
    <dbReference type="NCBI Taxonomy" id="323273"/>
    <lineage>
        <taxon>Bacteria</taxon>
        <taxon>Pseudomonadati</taxon>
        <taxon>Bacteroidota</taxon>
        <taxon>Flavobacteriia</taxon>
        <taxon>Flavobacteriales</taxon>
        <taxon>Flavobacteriaceae</taxon>
        <taxon>Nonlabens</taxon>
    </lineage>
</organism>
<dbReference type="EMBL" id="BBML01000002">
    <property type="protein sequence ID" value="GAK96548.1"/>
    <property type="molecule type" value="Genomic_DNA"/>
</dbReference>
<dbReference type="SUPFAM" id="SSF63825">
    <property type="entry name" value="YWTD domain"/>
    <property type="match status" value="1"/>
</dbReference>
<dbReference type="PANTHER" id="PTHR31270:SF1">
    <property type="entry name" value="GLUTAMINYL-PEPTIDE CYCLOTRANSFERASE"/>
    <property type="match status" value="1"/>
</dbReference>
<evidence type="ECO:0000313" key="2">
    <source>
        <dbReference type="Proteomes" id="UP000029221"/>
    </source>
</evidence>